<sequence>MNDSPEDSSKGISRKQFLKGAALIGAGVLLGKVAPTAAKTVVDTATNLRDSYIDLGGELRLKIDESTATTEQKNALIEFKRLKEEARKNSWDRKYKSKIITILTTGEDGAKLRTKPQPPTDVEMGGTEVTKLDPFTNYKVEAILIKTDNRRNPSDPSDWYYIVTSDKKTGEPRTGFFSAAQNFINPASVPQTPVKK</sequence>
<organism evidence="1 2">
    <name type="scientific">Candidatus Daviesbacteria bacterium RIFCSPLOWO2_02_FULL_36_7</name>
    <dbReference type="NCBI Taxonomy" id="1797792"/>
    <lineage>
        <taxon>Bacteria</taxon>
        <taxon>Candidatus Daviesiibacteriota</taxon>
    </lineage>
</organism>
<dbReference type="Proteomes" id="UP000178859">
    <property type="component" value="Unassembled WGS sequence"/>
</dbReference>
<evidence type="ECO:0000313" key="2">
    <source>
        <dbReference type="Proteomes" id="UP000178859"/>
    </source>
</evidence>
<dbReference type="InterPro" id="IPR006311">
    <property type="entry name" value="TAT_signal"/>
</dbReference>
<comment type="caution">
    <text evidence="1">The sequence shown here is derived from an EMBL/GenBank/DDBJ whole genome shotgun (WGS) entry which is preliminary data.</text>
</comment>
<proteinExistence type="predicted"/>
<reference evidence="1 2" key="1">
    <citation type="journal article" date="2016" name="Nat. Commun.">
        <title>Thousands of microbial genomes shed light on interconnected biogeochemical processes in an aquifer system.</title>
        <authorList>
            <person name="Anantharaman K."/>
            <person name="Brown C.T."/>
            <person name="Hug L.A."/>
            <person name="Sharon I."/>
            <person name="Castelle C.J."/>
            <person name="Probst A.J."/>
            <person name="Thomas B.C."/>
            <person name="Singh A."/>
            <person name="Wilkins M.J."/>
            <person name="Karaoz U."/>
            <person name="Brodie E.L."/>
            <person name="Williams K.H."/>
            <person name="Hubbard S.S."/>
            <person name="Banfield J.F."/>
        </authorList>
    </citation>
    <scope>NUCLEOTIDE SEQUENCE [LARGE SCALE GENOMIC DNA]</scope>
</reference>
<dbReference type="EMBL" id="MFDT01000005">
    <property type="protein sequence ID" value="OGE65053.1"/>
    <property type="molecule type" value="Genomic_DNA"/>
</dbReference>
<evidence type="ECO:0000313" key="1">
    <source>
        <dbReference type="EMBL" id="OGE65053.1"/>
    </source>
</evidence>
<evidence type="ECO:0008006" key="3">
    <source>
        <dbReference type="Google" id="ProtNLM"/>
    </source>
</evidence>
<accession>A0A1F5MI62</accession>
<dbReference type="PROSITE" id="PS51318">
    <property type="entry name" value="TAT"/>
    <property type="match status" value="1"/>
</dbReference>
<gene>
    <name evidence="1" type="ORF">A3I48_02685</name>
</gene>
<name>A0A1F5MI62_9BACT</name>
<protein>
    <recommendedName>
        <fullName evidence="3">Twin-arginine translocation signal domain-containing protein</fullName>
    </recommendedName>
</protein>
<dbReference type="AlphaFoldDB" id="A0A1F5MI62"/>